<gene>
    <name evidence="1" type="ORF">UR67_C0005G0020</name>
</gene>
<dbReference type="InterPro" id="IPR017853">
    <property type="entry name" value="GH"/>
</dbReference>
<dbReference type="STRING" id="1618350.UR67_C0005G0020"/>
<dbReference type="Gene3D" id="3.20.20.80">
    <property type="entry name" value="Glycosidases"/>
    <property type="match status" value="1"/>
</dbReference>
<sequence length="331" mass="39275">MNNRIFLGTSFSPEQAESIGCNKPIQLLKIILKDLGIKEIRLGLRWNQIDHGDKKISIVYYKPYLNYLIQNDCPICLNIGPIKTFRWPEEHLPEYLQKYASKKIDVKSELSQRAYDYLHQLLDQLSKEYPYKLQNITFQLDNEAFNKFGQFKMEISENHVLKTIEILHNHFPQAKLMLNSAGRMDLNQIVKIFQQLIKIQLYKPQYLTAGFNYYFKIPQTLPFFKILNPLKISYPFNMTISSFQKNQQKIGFELEVSEGQFEPWGIQTSPGNSFPDFEYMIQKSTEIFPINYPHKLIRLWGTELFAWKFLNKTDTEEHQKILEEIRKINRN</sequence>
<proteinExistence type="predicted"/>
<evidence type="ECO:0000313" key="2">
    <source>
        <dbReference type="Proteomes" id="UP000034581"/>
    </source>
</evidence>
<comment type="caution">
    <text evidence="1">The sequence shown here is derived from an EMBL/GenBank/DDBJ whole genome shotgun (WGS) entry which is preliminary data.</text>
</comment>
<dbReference type="Proteomes" id="UP000034581">
    <property type="component" value="Unassembled WGS sequence"/>
</dbReference>
<evidence type="ECO:0000313" key="1">
    <source>
        <dbReference type="EMBL" id="KKP69531.1"/>
    </source>
</evidence>
<dbReference type="SUPFAM" id="SSF51445">
    <property type="entry name" value="(Trans)glycosidases"/>
    <property type="match status" value="1"/>
</dbReference>
<dbReference type="AlphaFoldDB" id="A0A0G0C0B7"/>
<evidence type="ECO:0008006" key="3">
    <source>
        <dbReference type="Google" id="ProtNLM"/>
    </source>
</evidence>
<organism evidence="1 2">
    <name type="scientific">candidate division CPR3 bacterium GW2011_GWF2_35_18</name>
    <dbReference type="NCBI Taxonomy" id="1618350"/>
    <lineage>
        <taxon>Bacteria</taxon>
        <taxon>Bacteria division CPR3</taxon>
    </lineage>
</organism>
<name>A0A0G0C0B7_UNCC3</name>
<dbReference type="EMBL" id="LBQB01000005">
    <property type="protein sequence ID" value="KKP69531.1"/>
    <property type="molecule type" value="Genomic_DNA"/>
</dbReference>
<protein>
    <recommendedName>
        <fullName evidence="3">Glycoside hydrolase family 42 N-terminal domain-containing protein</fullName>
    </recommendedName>
</protein>
<accession>A0A0G0C0B7</accession>
<reference evidence="1 2" key="1">
    <citation type="journal article" date="2015" name="Nature">
        <title>rRNA introns, odd ribosomes, and small enigmatic genomes across a large radiation of phyla.</title>
        <authorList>
            <person name="Brown C.T."/>
            <person name="Hug L.A."/>
            <person name="Thomas B.C."/>
            <person name="Sharon I."/>
            <person name="Castelle C.J."/>
            <person name="Singh A."/>
            <person name="Wilkins M.J."/>
            <person name="Williams K.H."/>
            <person name="Banfield J.F."/>
        </authorList>
    </citation>
    <scope>NUCLEOTIDE SEQUENCE [LARGE SCALE GENOMIC DNA]</scope>
</reference>